<dbReference type="InterPro" id="IPR038765">
    <property type="entry name" value="Papain-like_cys_pep_sf"/>
</dbReference>
<dbReference type="Pfam" id="PF01841">
    <property type="entry name" value="Transglut_core"/>
    <property type="match status" value="1"/>
</dbReference>
<dbReference type="Gene3D" id="3.10.620.30">
    <property type="match status" value="1"/>
</dbReference>
<evidence type="ECO:0000313" key="3">
    <source>
        <dbReference type="Proteomes" id="UP000248311"/>
    </source>
</evidence>
<evidence type="ECO:0000313" key="2">
    <source>
        <dbReference type="EMBL" id="PYE80605.1"/>
    </source>
</evidence>
<dbReference type="SUPFAM" id="SSF54001">
    <property type="entry name" value="Cysteine proteinases"/>
    <property type="match status" value="1"/>
</dbReference>
<keyword evidence="3" id="KW-1185">Reference proteome</keyword>
<dbReference type="Proteomes" id="UP000248311">
    <property type="component" value="Unassembled WGS sequence"/>
</dbReference>
<name>A0A318SRL7_9RHOB</name>
<sequence>MTRRHLRRTHLLNFDDPAIRCLIASRGWGTLLPFERIGAAYDFVRNEIAFGYNRDDAISASEVLRDGYGQCNTKATLLMTLLRALAIPCRLHGFTIHKALQRGVVPEIAFRIAPQNILHSWVEVERDGAWVNLEGFILDAPFLSALQTAFEGRTSLCAFGAGTDCLSDPPIAWNGSDTYIQRTGINGDLGRYDDPDAFYAAHAQAFGLVRGFLYRHAIRHWMNARVAGIRRGRVPAIPGGVRAAPQPDAGLRAGAH</sequence>
<evidence type="ECO:0000259" key="1">
    <source>
        <dbReference type="Pfam" id="PF01841"/>
    </source>
</evidence>
<dbReference type="PANTHER" id="PTHR33490">
    <property type="entry name" value="BLR5614 PROTEIN-RELATED"/>
    <property type="match status" value="1"/>
</dbReference>
<dbReference type="AlphaFoldDB" id="A0A318SRL7"/>
<gene>
    <name evidence="2" type="ORF">DFP88_11319</name>
</gene>
<feature type="domain" description="Transglutaminase-like" evidence="1">
    <location>
        <begin position="33"/>
        <end position="134"/>
    </location>
</feature>
<dbReference type="EMBL" id="QJTE01000013">
    <property type="protein sequence ID" value="PYE80605.1"/>
    <property type="molecule type" value="Genomic_DNA"/>
</dbReference>
<reference evidence="2 3" key="1">
    <citation type="submission" date="2018-06" db="EMBL/GenBank/DDBJ databases">
        <title>Genomic Encyclopedia of Type Strains, Phase III (KMG-III): the genomes of soil and plant-associated and newly described type strains.</title>
        <authorList>
            <person name="Whitman W."/>
        </authorList>
    </citation>
    <scope>NUCLEOTIDE SEQUENCE [LARGE SCALE GENOMIC DNA]</scope>
    <source>
        <strain evidence="2 3">CECT 9025</strain>
    </source>
</reference>
<accession>A0A318SRL7</accession>
<proteinExistence type="predicted"/>
<dbReference type="InterPro" id="IPR002931">
    <property type="entry name" value="Transglutaminase-like"/>
</dbReference>
<protein>
    <submittedName>
        <fullName evidence="2">Transglutaminase superfamily protein</fullName>
    </submittedName>
</protein>
<comment type="caution">
    <text evidence="2">The sequence shown here is derived from an EMBL/GenBank/DDBJ whole genome shotgun (WGS) entry which is preliminary data.</text>
</comment>
<dbReference type="OrthoDB" id="5438043at2"/>
<organism evidence="2 3">
    <name type="scientific">Pseudoroseicyclus aestuarii</name>
    <dbReference type="NCBI Taxonomy" id="1795041"/>
    <lineage>
        <taxon>Bacteria</taxon>
        <taxon>Pseudomonadati</taxon>
        <taxon>Pseudomonadota</taxon>
        <taxon>Alphaproteobacteria</taxon>
        <taxon>Rhodobacterales</taxon>
        <taxon>Paracoccaceae</taxon>
        <taxon>Pseudoroseicyclus</taxon>
    </lineage>
</organism>
<dbReference type="RefSeq" id="WP_110815768.1">
    <property type="nucleotide sequence ID" value="NZ_QJTE01000013.1"/>
</dbReference>